<feature type="region of interest" description="Disordered" evidence="1">
    <location>
        <begin position="21"/>
        <end position="72"/>
    </location>
</feature>
<evidence type="ECO:0000256" key="1">
    <source>
        <dbReference type="SAM" id="MobiDB-lite"/>
    </source>
</evidence>
<evidence type="ECO:0000313" key="2">
    <source>
        <dbReference type="EMBL" id="TKS84984.1"/>
    </source>
</evidence>
<keyword evidence="3" id="KW-1185">Reference proteome</keyword>
<gene>
    <name evidence="2" type="ORF">D9C73_018248</name>
</gene>
<protein>
    <submittedName>
        <fullName evidence="2">Uncharacterized protein</fullName>
    </submittedName>
</protein>
<organism evidence="2 3">
    <name type="scientific">Collichthys lucidus</name>
    <name type="common">Big head croaker</name>
    <name type="synonym">Sciaena lucida</name>
    <dbReference type="NCBI Taxonomy" id="240159"/>
    <lineage>
        <taxon>Eukaryota</taxon>
        <taxon>Metazoa</taxon>
        <taxon>Chordata</taxon>
        <taxon>Craniata</taxon>
        <taxon>Vertebrata</taxon>
        <taxon>Euteleostomi</taxon>
        <taxon>Actinopterygii</taxon>
        <taxon>Neopterygii</taxon>
        <taxon>Teleostei</taxon>
        <taxon>Neoteleostei</taxon>
        <taxon>Acanthomorphata</taxon>
        <taxon>Eupercaria</taxon>
        <taxon>Sciaenidae</taxon>
        <taxon>Collichthys</taxon>
    </lineage>
</organism>
<reference evidence="2 3" key="1">
    <citation type="submission" date="2019-01" db="EMBL/GenBank/DDBJ databases">
        <title>Genome Assembly of Collichthys lucidus.</title>
        <authorList>
            <person name="Cai M."/>
            <person name="Xiao S."/>
        </authorList>
    </citation>
    <scope>NUCLEOTIDE SEQUENCE [LARGE SCALE GENOMIC DNA]</scope>
    <source>
        <strain evidence="2">JT15FE1705JMU</strain>
        <tissue evidence="2">Muscle</tissue>
    </source>
</reference>
<dbReference type="AlphaFoldDB" id="A0A4U5VAF6"/>
<feature type="compositionally biased region" description="Basic and acidic residues" evidence="1">
    <location>
        <begin position="21"/>
        <end position="37"/>
    </location>
</feature>
<dbReference type="EMBL" id="CM014093">
    <property type="protein sequence ID" value="TKS84984.1"/>
    <property type="molecule type" value="Genomic_DNA"/>
</dbReference>
<sequence length="129" mass="13992">MVQRQRHVIICQNITTRDEAWAANESERGPDVTREDGLFLDQGGSGGGAPLLVDGSPRSAPPPSPANTSVLSPCSGSGVWPVDVMCDGYIRARTERLTGTAQHRGAPQRRSLELINVFIIKLLKLQFIL</sequence>
<proteinExistence type="predicted"/>
<accession>A0A4U5VAF6</accession>
<dbReference type="Proteomes" id="UP000298787">
    <property type="component" value="Chromosome 16"/>
</dbReference>
<name>A0A4U5VAF6_COLLU</name>
<evidence type="ECO:0000313" key="3">
    <source>
        <dbReference type="Proteomes" id="UP000298787"/>
    </source>
</evidence>